<evidence type="ECO:0000256" key="1">
    <source>
        <dbReference type="ARBA" id="ARBA00023015"/>
    </source>
</evidence>
<feature type="compositionally biased region" description="Low complexity" evidence="4">
    <location>
        <begin position="222"/>
        <end position="232"/>
    </location>
</feature>
<dbReference type="Pfam" id="PF00249">
    <property type="entry name" value="Myb_DNA-binding"/>
    <property type="match status" value="1"/>
</dbReference>
<feature type="domain" description="HTH myb-type" evidence="6">
    <location>
        <begin position="62"/>
        <end position="110"/>
    </location>
</feature>
<dbReference type="EMBL" id="AZIL01003379">
    <property type="protein sequence ID" value="EWM20081.1"/>
    <property type="molecule type" value="Genomic_DNA"/>
</dbReference>
<dbReference type="InterPro" id="IPR006447">
    <property type="entry name" value="Myb_dom_plants"/>
</dbReference>
<keyword evidence="8" id="KW-1185">Reference proteome</keyword>
<dbReference type="PANTHER" id="PTHR12802">
    <property type="entry name" value="SWI/SNF COMPLEX-RELATED"/>
    <property type="match status" value="1"/>
</dbReference>
<evidence type="ECO:0000256" key="4">
    <source>
        <dbReference type="SAM" id="MobiDB-lite"/>
    </source>
</evidence>
<evidence type="ECO:0000256" key="2">
    <source>
        <dbReference type="ARBA" id="ARBA00023163"/>
    </source>
</evidence>
<proteinExistence type="predicted"/>
<reference evidence="7 8" key="1">
    <citation type="journal article" date="2014" name="Mol. Plant">
        <title>Chromosome Scale Genome Assembly and Transcriptome Profiling of Nannochloropsis gaditana in Nitrogen Depletion.</title>
        <authorList>
            <person name="Corteggiani Carpinelli E."/>
            <person name="Telatin A."/>
            <person name="Vitulo N."/>
            <person name="Forcato C."/>
            <person name="D'Angelo M."/>
            <person name="Schiavon R."/>
            <person name="Vezzi A."/>
            <person name="Giacometti G.M."/>
            <person name="Morosinotto T."/>
            <person name="Valle G."/>
        </authorList>
    </citation>
    <scope>NUCLEOTIDE SEQUENCE [LARGE SCALE GENOMIC DNA]</scope>
    <source>
        <strain evidence="7 8">B-31</strain>
    </source>
</reference>
<evidence type="ECO:0000313" key="7">
    <source>
        <dbReference type="EMBL" id="EWM20081.1"/>
    </source>
</evidence>
<dbReference type="OrthoDB" id="118550at2759"/>
<feature type="compositionally biased region" description="Gly residues" evidence="4">
    <location>
        <begin position="138"/>
        <end position="164"/>
    </location>
</feature>
<dbReference type="CDD" id="cd00167">
    <property type="entry name" value="SANT"/>
    <property type="match status" value="1"/>
</dbReference>
<keyword evidence="2" id="KW-0804">Transcription</keyword>
<accession>W7TIJ3</accession>
<name>W7TIJ3_9STRA</name>
<evidence type="ECO:0000259" key="5">
    <source>
        <dbReference type="PROSITE" id="PS50090"/>
    </source>
</evidence>
<dbReference type="Proteomes" id="UP000019335">
    <property type="component" value="Unassembled WGS sequence"/>
</dbReference>
<evidence type="ECO:0000313" key="8">
    <source>
        <dbReference type="Proteomes" id="UP000019335"/>
    </source>
</evidence>
<feature type="compositionally biased region" description="Gly residues" evidence="4">
    <location>
        <begin position="233"/>
        <end position="247"/>
    </location>
</feature>
<evidence type="ECO:0000256" key="3">
    <source>
        <dbReference type="ARBA" id="ARBA00023242"/>
    </source>
</evidence>
<feature type="compositionally biased region" description="Gly residues" evidence="4">
    <location>
        <begin position="194"/>
        <end position="208"/>
    </location>
</feature>
<protein>
    <submittedName>
        <fullName evidence="7">SANT/Myb domain protein</fullName>
    </submittedName>
</protein>
<dbReference type="InterPro" id="IPR001005">
    <property type="entry name" value="SANT/Myb"/>
</dbReference>
<dbReference type="SMART" id="SM00717">
    <property type="entry name" value="SANT"/>
    <property type="match status" value="1"/>
</dbReference>
<dbReference type="GO" id="GO:0003677">
    <property type="term" value="F:DNA binding"/>
    <property type="evidence" value="ECO:0007669"/>
    <property type="project" value="InterPro"/>
</dbReference>
<dbReference type="InterPro" id="IPR009057">
    <property type="entry name" value="Homeodomain-like_sf"/>
</dbReference>
<feature type="region of interest" description="Disordered" evidence="4">
    <location>
        <begin position="1"/>
        <end position="51"/>
    </location>
</feature>
<evidence type="ECO:0000259" key="6">
    <source>
        <dbReference type="PROSITE" id="PS51294"/>
    </source>
</evidence>
<keyword evidence="3" id="KW-0539">Nucleus</keyword>
<dbReference type="AlphaFoldDB" id="W7TIJ3"/>
<dbReference type="SUPFAM" id="SSF46689">
    <property type="entry name" value="Homeodomain-like"/>
    <property type="match status" value="1"/>
</dbReference>
<dbReference type="NCBIfam" id="TIGR01557">
    <property type="entry name" value="myb_SHAQKYF"/>
    <property type="match status" value="1"/>
</dbReference>
<organism evidence="7 8">
    <name type="scientific">Nannochloropsis gaditana</name>
    <dbReference type="NCBI Taxonomy" id="72520"/>
    <lineage>
        <taxon>Eukaryota</taxon>
        <taxon>Sar</taxon>
        <taxon>Stramenopiles</taxon>
        <taxon>Ochrophyta</taxon>
        <taxon>Eustigmatophyceae</taxon>
        <taxon>Eustigmatales</taxon>
        <taxon>Monodopsidaceae</taxon>
        <taxon>Nannochloropsis</taxon>
    </lineage>
</organism>
<sequence>MAAQVQHIARKKARQLGYPDEDGPALVQAWEGHSPPSLGPSPPPSLGSSLAPVCAPGAEHTGRWSRLEHDRFVDGLKKWGKEWKRVAGEVGTRTVVQTRTHAQKYFQKLQKHMANGASLEDAVEASKEDSDYEDEGGGSRGEGGGCGPGEQGGGGSGASGGGGRRGGERTIQPDPIFSLPSTPVGGHLPSTFITGGGGGGRGGRYGEGGVEEEEGGGGREAGGAMEAGEARQGSGGGGRGGRGGGRGGRGRRGGGGRLDE</sequence>
<dbReference type="PROSITE" id="PS51294">
    <property type="entry name" value="HTH_MYB"/>
    <property type="match status" value="1"/>
</dbReference>
<feature type="domain" description="Myb-like" evidence="5">
    <location>
        <begin position="62"/>
        <end position="106"/>
    </location>
</feature>
<dbReference type="PROSITE" id="PS50090">
    <property type="entry name" value="MYB_LIKE"/>
    <property type="match status" value="1"/>
</dbReference>
<feature type="region of interest" description="Disordered" evidence="4">
    <location>
        <begin position="116"/>
        <end position="260"/>
    </location>
</feature>
<dbReference type="InterPro" id="IPR017930">
    <property type="entry name" value="Myb_dom"/>
</dbReference>
<dbReference type="Gene3D" id="1.10.10.60">
    <property type="entry name" value="Homeodomain-like"/>
    <property type="match status" value="1"/>
</dbReference>
<comment type="caution">
    <text evidence="7">The sequence shown here is derived from an EMBL/GenBank/DDBJ whole genome shotgun (WGS) entry which is preliminary data.</text>
</comment>
<gene>
    <name evidence="7" type="ORF">Naga_101889g1</name>
</gene>
<keyword evidence="1" id="KW-0805">Transcription regulation</keyword>